<organism evidence="3 4">
    <name type="scientific">Ambispora gerdemannii</name>
    <dbReference type="NCBI Taxonomy" id="144530"/>
    <lineage>
        <taxon>Eukaryota</taxon>
        <taxon>Fungi</taxon>
        <taxon>Fungi incertae sedis</taxon>
        <taxon>Mucoromycota</taxon>
        <taxon>Glomeromycotina</taxon>
        <taxon>Glomeromycetes</taxon>
        <taxon>Archaeosporales</taxon>
        <taxon>Ambisporaceae</taxon>
        <taxon>Ambispora</taxon>
    </lineage>
</organism>
<dbReference type="Pfam" id="PF08662">
    <property type="entry name" value="eIF2A"/>
    <property type="match status" value="1"/>
</dbReference>
<dbReference type="EMBL" id="CAJVPL010001074">
    <property type="protein sequence ID" value="CAG8551077.1"/>
    <property type="molecule type" value="Genomic_DNA"/>
</dbReference>
<dbReference type="InterPro" id="IPR001680">
    <property type="entry name" value="WD40_rpt"/>
</dbReference>
<dbReference type="GO" id="GO:0006913">
    <property type="term" value="P:nucleocytoplasmic transport"/>
    <property type="evidence" value="ECO:0007669"/>
    <property type="project" value="TreeGrafter"/>
</dbReference>
<dbReference type="SUPFAM" id="SSF50978">
    <property type="entry name" value="WD40 repeat-like"/>
    <property type="match status" value="1"/>
</dbReference>
<dbReference type="Gene3D" id="2.130.10.10">
    <property type="entry name" value="YVTN repeat-like/Quinoprotein amine dehydrogenase"/>
    <property type="match status" value="1"/>
</dbReference>
<reference evidence="3" key="1">
    <citation type="submission" date="2021-06" db="EMBL/GenBank/DDBJ databases">
        <authorList>
            <person name="Kallberg Y."/>
            <person name="Tangrot J."/>
            <person name="Rosling A."/>
        </authorList>
    </citation>
    <scope>NUCLEOTIDE SEQUENCE</scope>
    <source>
        <strain evidence="3">MT106</strain>
    </source>
</reference>
<dbReference type="InterPro" id="IPR036322">
    <property type="entry name" value="WD40_repeat_dom_sf"/>
</dbReference>
<protein>
    <submittedName>
        <fullName evidence="3">2221_t:CDS:1</fullName>
    </submittedName>
</protein>
<name>A0A9N9B065_9GLOM</name>
<dbReference type="Proteomes" id="UP000789831">
    <property type="component" value="Unassembled WGS sequence"/>
</dbReference>
<dbReference type="AlphaFoldDB" id="A0A9N9B065"/>
<sequence length="413" mass="46021">MANIIALESALLPSANEVTVAEIDGALLNLSNSKDPKEDLYAKSEACIYPILRIPFDIPINETKETQNPIKPLPKFKVFRKSPQTKMIDYYYHWKHEFENYIEESKKKIAFSLPPIFGNLFYDITTESYITLLRQKIDNSPASLLAWHSYNSLFAVAHRLDAIFVYDLRVDSWFPEALETDLQKDITCMAWKPLGGNMLAVATGSVDGSIVLWDTAFQTGQVLTTTCQSCLLSWSPDGKYLLSGTLKGYLVVWETRSWTSKVVIEESKEILKSACWATNSKYAFLAFNNSAFITTLMVTSESNMKLLPRQYTAYPHDEIGGIVHSLAIDSIGERLAICFEETKLVAVYNVNQSSNVSSDGGSGVLSHVKFIRGPVWNELKGPGQIVAPSPPKPVTISFANEYVRGGLLSVVCV</sequence>
<feature type="repeat" description="WD" evidence="1">
    <location>
        <begin position="232"/>
        <end position="257"/>
    </location>
</feature>
<keyword evidence="1" id="KW-0853">WD repeat</keyword>
<accession>A0A9N9B065</accession>
<dbReference type="GO" id="GO:0005643">
    <property type="term" value="C:nuclear pore"/>
    <property type="evidence" value="ECO:0007669"/>
    <property type="project" value="TreeGrafter"/>
</dbReference>
<dbReference type="PANTHER" id="PTHR14494:SF0">
    <property type="entry name" value="ALADIN"/>
    <property type="match status" value="1"/>
</dbReference>
<dbReference type="PROSITE" id="PS50082">
    <property type="entry name" value="WD_REPEATS_2"/>
    <property type="match status" value="1"/>
</dbReference>
<evidence type="ECO:0000256" key="1">
    <source>
        <dbReference type="PROSITE-ProRule" id="PRU00221"/>
    </source>
</evidence>
<dbReference type="InterPro" id="IPR015943">
    <property type="entry name" value="WD40/YVTN_repeat-like_dom_sf"/>
</dbReference>
<evidence type="ECO:0000313" key="4">
    <source>
        <dbReference type="Proteomes" id="UP000789831"/>
    </source>
</evidence>
<dbReference type="InterPro" id="IPR013979">
    <property type="entry name" value="TIF_beta_prop-like"/>
</dbReference>
<dbReference type="OrthoDB" id="10251741at2759"/>
<dbReference type="InterPro" id="IPR045139">
    <property type="entry name" value="Aladin"/>
</dbReference>
<dbReference type="PANTHER" id="PTHR14494">
    <property type="entry name" value="ALADIN/ADRACALIN/AAAS"/>
    <property type="match status" value="1"/>
</dbReference>
<keyword evidence="4" id="KW-1185">Reference proteome</keyword>
<evidence type="ECO:0000259" key="2">
    <source>
        <dbReference type="Pfam" id="PF08662"/>
    </source>
</evidence>
<proteinExistence type="predicted"/>
<gene>
    <name evidence="3" type="ORF">AGERDE_LOCUS6671</name>
</gene>
<feature type="domain" description="Translation initiation factor beta propellor-like" evidence="2">
    <location>
        <begin position="165"/>
        <end position="282"/>
    </location>
</feature>
<dbReference type="SMART" id="SM00320">
    <property type="entry name" value="WD40"/>
    <property type="match status" value="3"/>
</dbReference>
<comment type="caution">
    <text evidence="3">The sequence shown here is derived from an EMBL/GenBank/DDBJ whole genome shotgun (WGS) entry which is preliminary data.</text>
</comment>
<evidence type="ECO:0000313" key="3">
    <source>
        <dbReference type="EMBL" id="CAG8551077.1"/>
    </source>
</evidence>